<accession>A0ABS8Z962</accession>
<name>A0ABS8Z962_9PSEU</name>
<gene>
    <name evidence="1" type="ORF">LWC34_09590</name>
</gene>
<keyword evidence="2" id="KW-1185">Reference proteome</keyword>
<reference evidence="1 2" key="1">
    <citation type="submission" date="2021-12" db="EMBL/GenBank/DDBJ databases">
        <title>Genome sequence of Kibdelosporangium philippinense ATCC 49844.</title>
        <authorList>
            <person name="Fedorov E.A."/>
            <person name="Omeragic M."/>
            <person name="Shalygina K.F."/>
            <person name="Maclea K.S."/>
        </authorList>
    </citation>
    <scope>NUCLEOTIDE SEQUENCE [LARGE SCALE GENOMIC DNA]</scope>
    <source>
        <strain evidence="1 2">ATCC 49844</strain>
    </source>
</reference>
<proteinExistence type="predicted"/>
<dbReference type="RefSeq" id="WP_233724639.1">
    <property type="nucleotide sequence ID" value="NZ_JAJVCN010000001.1"/>
</dbReference>
<evidence type="ECO:0000313" key="2">
    <source>
        <dbReference type="Proteomes" id="UP001521150"/>
    </source>
</evidence>
<evidence type="ECO:0000313" key="1">
    <source>
        <dbReference type="EMBL" id="MCE7003078.1"/>
    </source>
</evidence>
<sequence length="56" mass="6407">MIIERLDAMLRCFHPHGYTTQCVIPPMLIVLMTDGLLRTYGQSKEDDIALLVFRAV</sequence>
<comment type="caution">
    <text evidence="1">The sequence shown here is derived from an EMBL/GenBank/DDBJ whole genome shotgun (WGS) entry which is preliminary data.</text>
</comment>
<organism evidence="1 2">
    <name type="scientific">Kibdelosporangium philippinense</name>
    <dbReference type="NCBI Taxonomy" id="211113"/>
    <lineage>
        <taxon>Bacteria</taxon>
        <taxon>Bacillati</taxon>
        <taxon>Actinomycetota</taxon>
        <taxon>Actinomycetes</taxon>
        <taxon>Pseudonocardiales</taxon>
        <taxon>Pseudonocardiaceae</taxon>
        <taxon>Kibdelosporangium</taxon>
    </lineage>
</organism>
<dbReference type="EMBL" id="JAJVCN010000001">
    <property type="protein sequence ID" value="MCE7003078.1"/>
    <property type="molecule type" value="Genomic_DNA"/>
</dbReference>
<protein>
    <submittedName>
        <fullName evidence="1">Uncharacterized protein</fullName>
    </submittedName>
</protein>
<dbReference type="Proteomes" id="UP001521150">
    <property type="component" value="Unassembled WGS sequence"/>
</dbReference>